<protein>
    <submittedName>
        <fullName evidence="1">DUF1415 domain-containing protein</fullName>
    </submittedName>
</protein>
<accession>A0A2N5Y501</accession>
<gene>
    <name evidence="1" type="ORF">CWI75_03720</name>
</gene>
<dbReference type="AlphaFoldDB" id="A0A2N5Y501"/>
<dbReference type="OrthoDB" id="277390at2"/>
<dbReference type="InterPro" id="IPR009858">
    <property type="entry name" value="DUF1415"/>
</dbReference>
<name>A0A2N5Y501_9GAMM</name>
<keyword evidence="2" id="KW-1185">Reference proteome</keyword>
<dbReference type="RefSeq" id="WP_101520156.1">
    <property type="nucleotide sequence ID" value="NZ_PKLZ01000002.1"/>
</dbReference>
<comment type="caution">
    <text evidence="1">The sequence shown here is derived from an EMBL/GenBank/DDBJ whole genome shotgun (WGS) entry which is preliminary data.</text>
</comment>
<proteinExistence type="predicted"/>
<dbReference type="Pfam" id="PF07209">
    <property type="entry name" value="DUF1415"/>
    <property type="match status" value="1"/>
</dbReference>
<dbReference type="EMBL" id="PKLZ01000002">
    <property type="protein sequence ID" value="PLW83474.1"/>
    <property type="molecule type" value="Genomic_DNA"/>
</dbReference>
<organism evidence="1 2">
    <name type="scientific">Kineobactrum sediminis</name>
    <dbReference type="NCBI Taxonomy" id="1905677"/>
    <lineage>
        <taxon>Bacteria</taxon>
        <taxon>Pseudomonadati</taxon>
        <taxon>Pseudomonadota</taxon>
        <taxon>Gammaproteobacteria</taxon>
        <taxon>Cellvibrionales</taxon>
        <taxon>Halieaceae</taxon>
        <taxon>Kineobactrum</taxon>
    </lineage>
</organism>
<evidence type="ECO:0000313" key="1">
    <source>
        <dbReference type="EMBL" id="PLW83474.1"/>
    </source>
</evidence>
<sequence length="188" mass="20878">MSTQQQAERQLRAWLETVVTGLNLCPFARPLLHSPALRIVCCAAPDTPDGLEQMRLQVLEELDLLQRSPEREIATTLLAFTAGLIDFDDFLDFLDLANELLIEAGLEGHIQLASFHPDYLFAGEAADAASHYSNRAPLPVIHLLREDMVERVLADYPDPQSIPGNNIARLNGIGREQLARQLALLRSS</sequence>
<evidence type="ECO:0000313" key="2">
    <source>
        <dbReference type="Proteomes" id="UP000234845"/>
    </source>
</evidence>
<dbReference type="Proteomes" id="UP000234845">
    <property type="component" value="Unassembled WGS sequence"/>
</dbReference>
<reference evidence="2" key="1">
    <citation type="submission" date="2017-11" db="EMBL/GenBank/DDBJ databases">
        <title>The draft genome sequence of Chromatocurvus sp. F02.</title>
        <authorList>
            <person name="Du Z.-J."/>
            <person name="Chang Y.-Q."/>
        </authorList>
    </citation>
    <scope>NUCLEOTIDE SEQUENCE [LARGE SCALE GENOMIC DNA]</scope>
    <source>
        <strain evidence="2">F02</strain>
    </source>
</reference>